<evidence type="ECO:0000313" key="4">
    <source>
        <dbReference type="Proteomes" id="UP001596174"/>
    </source>
</evidence>
<dbReference type="Proteomes" id="UP001596174">
    <property type="component" value="Unassembled WGS sequence"/>
</dbReference>
<dbReference type="Pfam" id="PF13560">
    <property type="entry name" value="HTH_31"/>
    <property type="match status" value="1"/>
</dbReference>
<name>A0ABW1G4V3_9ACTN</name>
<feature type="domain" description="HTH cro/C1-type" evidence="2">
    <location>
        <begin position="11"/>
        <end position="64"/>
    </location>
</feature>
<dbReference type="SMART" id="SM00530">
    <property type="entry name" value="HTH_XRE"/>
    <property type="match status" value="1"/>
</dbReference>
<accession>A0ABW1G4V3</accession>
<dbReference type="PROSITE" id="PS50943">
    <property type="entry name" value="HTH_CROC1"/>
    <property type="match status" value="1"/>
</dbReference>
<comment type="caution">
    <text evidence="3">The sequence shown here is derived from an EMBL/GenBank/DDBJ whole genome shotgun (WGS) entry which is preliminary data.</text>
</comment>
<keyword evidence="1" id="KW-0238">DNA-binding</keyword>
<protein>
    <submittedName>
        <fullName evidence="3">Helix-turn-helix domain-containing protein</fullName>
    </submittedName>
</protein>
<proteinExistence type="predicted"/>
<dbReference type="Gene3D" id="1.25.40.10">
    <property type="entry name" value="Tetratricopeptide repeat domain"/>
    <property type="match status" value="1"/>
</dbReference>
<sequence>MLEQPVFGRRLRQLRTERGLTLAALAGEGMSTGYLSRLESGARQPTERAVAHLAAQLGISPAELAQSTATSLAQSLTLAAGLGPDEAGETLAQALKASGGEDPLLRWQALWQVAEWRRRRREFTEQREALDELAALSAAVGLPELQVRTLAELARCMRNMGQIHDAVATATRAYELATSENLPARVLTSALLALVSALAESGRLPDADRYADELLALVEGQSGVRWAEALWTAAAVRTRQGDPEGAAVLLDRAIDGLSGRDDLTLWMRLRVSAAWTALLRTPPRTDEVEQRIEELQACMSFAGTPSLEQELLALRARVAVLQERPAQARALLEQLEEYEALTPYQERLRLDMLRNKVRLMEGEREAAVAALRALAEEAQASGNMDLAAEIWRMVADAVTQ</sequence>
<evidence type="ECO:0000259" key="2">
    <source>
        <dbReference type="PROSITE" id="PS50943"/>
    </source>
</evidence>
<dbReference type="InterPro" id="IPR010982">
    <property type="entry name" value="Lambda_DNA-bd_dom_sf"/>
</dbReference>
<dbReference type="InterPro" id="IPR050807">
    <property type="entry name" value="TransReg_Diox_bact_type"/>
</dbReference>
<dbReference type="Gene3D" id="1.10.260.40">
    <property type="entry name" value="lambda repressor-like DNA-binding domains"/>
    <property type="match status" value="1"/>
</dbReference>
<dbReference type="InterPro" id="IPR001387">
    <property type="entry name" value="Cro/C1-type_HTH"/>
</dbReference>
<keyword evidence="4" id="KW-1185">Reference proteome</keyword>
<dbReference type="Pfam" id="PF17874">
    <property type="entry name" value="TPR_MalT"/>
    <property type="match status" value="1"/>
</dbReference>
<dbReference type="PANTHER" id="PTHR46797">
    <property type="entry name" value="HTH-TYPE TRANSCRIPTIONAL REGULATOR"/>
    <property type="match status" value="1"/>
</dbReference>
<evidence type="ECO:0000313" key="3">
    <source>
        <dbReference type="EMBL" id="MFC5908674.1"/>
    </source>
</evidence>
<gene>
    <name evidence="3" type="ORF">ACFP3V_15820</name>
</gene>
<dbReference type="SUPFAM" id="SSF47413">
    <property type="entry name" value="lambda repressor-like DNA-binding domains"/>
    <property type="match status" value="1"/>
</dbReference>
<dbReference type="EMBL" id="JBHSQJ010000064">
    <property type="protein sequence ID" value="MFC5908674.1"/>
    <property type="molecule type" value="Genomic_DNA"/>
</dbReference>
<reference evidence="4" key="1">
    <citation type="journal article" date="2019" name="Int. J. Syst. Evol. Microbiol.">
        <title>The Global Catalogue of Microorganisms (GCM) 10K type strain sequencing project: providing services to taxonomists for standard genome sequencing and annotation.</title>
        <authorList>
            <consortium name="The Broad Institute Genomics Platform"/>
            <consortium name="The Broad Institute Genome Sequencing Center for Infectious Disease"/>
            <person name="Wu L."/>
            <person name="Ma J."/>
        </authorList>
    </citation>
    <scope>NUCLEOTIDE SEQUENCE [LARGE SCALE GENOMIC DNA]</scope>
    <source>
        <strain evidence="4">JCM 4816</strain>
    </source>
</reference>
<dbReference type="PANTHER" id="PTHR46797:SF1">
    <property type="entry name" value="METHYLPHOSPHONATE SYNTHASE"/>
    <property type="match status" value="1"/>
</dbReference>
<dbReference type="CDD" id="cd00093">
    <property type="entry name" value="HTH_XRE"/>
    <property type="match status" value="1"/>
</dbReference>
<dbReference type="SUPFAM" id="SSF48452">
    <property type="entry name" value="TPR-like"/>
    <property type="match status" value="1"/>
</dbReference>
<organism evidence="3 4">
    <name type="scientific">Streptacidiphilus monticola</name>
    <dbReference type="NCBI Taxonomy" id="2161674"/>
    <lineage>
        <taxon>Bacteria</taxon>
        <taxon>Bacillati</taxon>
        <taxon>Actinomycetota</taxon>
        <taxon>Actinomycetes</taxon>
        <taxon>Kitasatosporales</taxon>
        <taxon>Streptomycetaceae</taxon>
        <taxon>Streptacidiphilus</taxon>
    </lineage>
</organism>
<dbReference type="RefSeq" id="WP_380583787.1">
    <property type="nucleotide sequence ID" value="NZ_JBHSQJ010000064.1"/>
</dbReference>
<dbReference type="InterPro" id="IPR041617">
    <property type="entry name" value="TPR_MalT"/>
</dbReference>
<evidence type="ECO:0000256" key="1">
    <source>
        <dbReference type="ARBA" id="ARBA00023125"/>
    </source>
</evidence>
<dbReference type="InterPro" id="IPR011990">
    <property type="entry name" value="TPR-like_helical_dom_sf"/>
</dbReference>